<sequence length="263" mass="27987">MSRPNSCAQLQAPDGPVLLVGIDCAADPRNVGVSFGTLAGNGVRVTGVFSGQSRETIVDRVGQAIRTSAGPCLLCLDAPLGWPQALGVELAAHTAGGPLASPADQLFARETDRFVRQVLGKRPLEVGANFIARTARAALGLLESLREATNQPIPLGWEPLGEHDGCAALETYPAAVLTCRGLLQPGYKKDRAKREQVLDGLADELHIPDTLRDTALTTEHALDSTLCLVAGMDFQRGLTLAPPEELMEAAKKEGWIWIRPNSI</sequence>
<keyword evidence="2" id="KW-1185">Reference proteome</keyword>
<name>A0ABX6NBA6_9BACT</name>
<dbReference type="InterPro" id="IPR007362">
    <property type="entry name" value="DUF429"/>
</dbReference>
<dbReference type="Pfam" id="PF04250">
    <property type="entry name" value="DUF429"/>
    <property type="match status" value="1"/>
</dbReference>
<dbReference type="EMBL" id="CP039543">
    <property type="protein sequence ID" value="QJT07875.1"/>
    <property type="molecule type" value="Genomic_DNA"/>
</dbReference>
<protein>
    <submittedName>
        <fullName evidence="1">DUF429 domain-containing protein</fullName>
    </submittedName>
</protein>
<reference evidence="1 2" key="1">
    <citation type="submission" date="2019-04" db="EMBL/GenBank/DDBJ databases">
        <title>Isolation and culture of sulfate reducing bacteria from the cold seep of the South China Sea.</title>
        <authorList>
            <person name="Sun C."/>
            <person name="Liu R."/>
        </authorList>
    </citation>
    <scope>NUCLEOTIDE SEQUENCE [LARGE SCALE GENOMIC DNA]</scope>
    <source>
        <strain evidence="1 2">CS1</strain>
    </source>
</reference>
<dbReference type="Proteomes" id="UP000503251">
    <property type="component" value="Chromosome"/>
</dbReference>
<evidence type="ECO:0000313" key="2">
    <source>
        <dbReference type="Proteomes" id="UP000503251"/>
    </source>
</evidence>
<proteinExistence type="predicted"/>
<gene>
    <name evidence="1" type="ORF">E8L03_02565</name>
</gene>
<accession>A0ABX6NBA6</accession>
<evidence type="ECO:0000313" key="1">
    <source>
        <dbReference type="EMBL" id="QJT07875.1"/>
    </source>
</evidence>
<organism evidence="1 2">
    <name type="scientific">Oceanidesulfovibrio marinus</name>
    <dbReference type="NCBI Taxonomy" id="370038"/>
    <lineage>
        <taxon>Bacteria</taxon>
        <taxon>Pseudomonadati</taxon>
        <taxon>Thermodesulfobacteriota</taxon>
        <taxon>Desulfovibrionia</taxon>
        <taxon>Desulfovibrionales</taxon>
        <taxon>Desulfovibrionaceae</taxon>
        <taxon>Oceanidesulfovibrio</taxon>
    </lineage>
</organism>